<dbReference type="SMART" id="SM00304">
    <property type="entry name" value="HAMP"/>
    <property type="match status" value="1"/>
</dbReference>
<comment type="caution">
    <text evidence="11">The sequence shown here is derived from an EMBL/GenBank/DDBJ whole genome shotgun (WGS) entry which is preliminary data.</text>
</comment>
<evidence type="ECO:0000259" key="10">
    <source>
        <dbReference type="PROSITE" id="PS50885"/>
    </source>
</evidence>
<dbReference type="InterPro" id="IPR004090">
    <property type="entry name" value="Chemotax_Me-accpt_rcpt"/>
</dbReference>
<dbReference type="Pfam" id="PF00015">
    <property type="entry name" value="MCPsignal"/>
    <property type="match status" value="1"/>
</dbReference>
<reference evidence="11 12" key="1">
    <citation type="submission" date="2021-03" db="EMBL/GenBank/DDBJ databases">
        <title>Antimicrobial resistance genes in bacteria isolated from Japanese honey, and their potential for conferring macrolide and lincosamide resistance in the American foulbrood pathogen Paenibacillus larvae.</title>
        <authorList>
            <person name="Okamoto M."/>
            <person name="Kumagai M."/>
            <person name="Kanamori H."/>
            <person name="Takamatsu D."/>
        </authorList>
    </citation>
    <scope>NUCLEOTIDE SEQUENCE [LARGE SCALE GENOMIC DNA]</scope>
    <source>
        <strain evidence="11 12">J15TS10</strain>
    </source>
</reference>
<dbReference type="Pfam" id="PF00672">
    <property type="entry name" value="HAMP"/>
    <property type="match status" value="1"/>
</dbReference>
<evidence type="ECO:0000313" key="11">
    <source>
        <dbReference type="EMBL" id="GIP56884.1"/>
    </source>
</evidence>
<dbReference type="InterPro" id="IPR004089">
    <property type="entry name" value="MCPsignal_dom"/>
</dbReference>
<dbReference type="PROSITE" id="PS50111">
    <property type="entry name" value="CHEMOTAXIS_TRANSDUC_2"/>
    <property type="match status" value="1"/>
</dbReference>
<evidence type="ECO:0000256" key="7">
    <source>
        <dbReference type="SAM" id="MobiDB-lite"/>
    </source>
</evidence>
<sequence>MVRAFRNLSIGKKLNIGFMAVLVVLVTLSVISYQNFSKTSKAMDWNKHTYEVLMGLQTVLDSMVNMETGQRGFALTGNESSLEPYVSGKASFEQSFNHVKELTSDNPYQQELMNKIQNVHQEWLQIAENNIQLRRNVSKGIGSMDDVVKEEQAAKGKAAFDEFRAIIAESSGIESKLLLERSLEAERVESITKTSIIAGSAAAVLLSLLIAFIITRLITRPIYEVKQAAEQVADGNLDVMVQVHSKDEIGALSEAFRIMVHNMNDVLANINTAAEQVSSGSRQVSETSMSLSQGATEQASSVEQLTASLEEIAAQTKQNADNATEANALVETARENAVQGNTQMKEMLGAMDDINKASESISKIIKVIDEIAFQTNILALNAAVEAARAGQHGKGFAVVAEEVRNLAARSANAAKETTEMIEGSIRKVQDGTKIANETASALQHIVEDVAKVAELVNEIAIASNEQASGVNQINLGLMQVSQVVQANSATSEESAAASEELSDQAELLREQVGRFKIKSQSPPAYREHGQLNPEVMRLLDSMSEKKRMQAFAEDGEPAAAGTSPRKIMLSDHDFGKY</sequence>
<evidence type="ECO:0000256" key="6">
    <source>
        <dbReference type="PROSITE-ProRule" id="PRU00284"/>
    </source>
</evidence>
<dbReference type="Pfam" id="PF05227">
    <property type="entry name" value="CHASE3"/>
    <property type="match status" value="1"/>
</dbReference>
<dbReference type="CDD" id="cd11386">
    <property type="entry name" value="MCP_signal"/>
    <property type="match status" value="1"/>
</dbReference>
<feature type="transmembrane region" description="Helical" evidence="8">
    <location>
        <begin position="14"/>
        <end position="33"/>
    </location>
</feature>
<evidence type="ECO:0000256" key="4">
    <source>
        <dbReference type="ARBA" id="ARBA00023136"/>
    </source>
</evidence>
<feature type="region of interest" description="Disordered" evidence="7">
    <location>
        <begin position="550"/>
        <end position="577"/>
    </location>
</feature>
<organism evidence="11 12">
    <name type="scientific">Paenibacillus woosongensis</name>
    <dbReference type="NCBI Taxonomy" id="307580"/>
    <lineage>
        <taxon>Bacteria</taxon>
        <taxon>Bacillati</taxon>
        <taxon>Bacillota</taxon>
        <taxon>Bacilli</taxon>
        <taxon>Bacillales</taxon>
        <taxon>Paenibacillaceae</taxon>
        <taxon>Paenibacillus</taxon>
    </lineage>
</organism>
<dbReference type="Gene3D" id="1.10.287.950">
    <property type="entry name" value="Methyl-accepting chemotaxis protein"/>
    <property type="match status" value="1"/>
</dbReference>
<evidence type="ECO:0000256" key="3">
    <source>
        <dbReference type="ARBA" id="ARBA00022500"/>
    </source>
</evidence>
<dbReference type="SUPFAM" id="SSF58104">
    <property type="entry name" value="Methyl-accepting chemotaxis protein (MCP) signaling domain"/>
    <property type="match status" value="1"/>
</dbReference>
<keyword evidence="2" id="KW-1003">Cell membrane</keyword>
<dbReference type="SMART" id="SM00283">
    <property type="entry name" value="MA"/>
    <property type="match status" value="1"/>
</dbReference>
<dbReference type="Proteomes" id="UP000681290">
    <property type="component" value="Unassembled WGS sequence"/>
</dbReference>
<keyword evidence="8" id="KW-0812">Transmembrane</keyword>
<dbReference type="InterPro" id="IPR051310">
    <property type="entry name" value="MCP_chemotaxis"/>
</dbReference>
<dbReference type="CDD" id="cd06225">
    <property type="entry name" value="HAMP"/>
    <property type="match status" value="1"/>
</dbReference>
<evidence type="ECO:0000259" key="9">
    <source>
        <dbReference type="PROSITE" id="PS50111"/>
    </source>
</evidence>
<dbReference type="RefSeq" id="WP_213588898.1">
    <property type="nucleotide sequence ID" value="NZ_BOSM01000001.1"/>
</dbReference>
<keyword evidence="3" id="KW-0145">Chemotaxis</keyword>
<dbReference type="CDD" id="cd19410">
    <property type="entry name" value="HK9-like_sensor"/>
    <property type="match status" value="1"/>
</dbReference>
<accession>A0ABQ4MLL6</accession>
<comment type="similarity">
    <text evidence="5">Belongs to the methyl-accepting chemotaxis (MCP) protein family.</text>
</comment>
<keyword evidence="8" id="KW-1133">Transmembrane helix</keyword>
<dbReference type="PROSITE" id="PS50885">
    <property type="entry name" value="HAMP"/>
    <property type="match status" value="1"/>
</dbReference>
<evidence type="ECO:0000256" key="5">
    <source>
        <dbReference type="ARBA" id="ARBA00029447"/>
    </source>
</evidence>
<keyword evidence="6" id="KW-0807">Transducer</keyword>
<keyword evidence="4 8" id="KW-0472">Membrane</keyword>
<dbReference type="InterPro" id="IPR007891">
    <property type="entry name" value="CHASE3"/>
</dbReference>
<dbReference type="InterPro" id="IPR003660">
    <property type="entry name" value="HAMP_dom"/>
</dbReference>
<feature type="domain" description="Methyl-accepting transducer" evidence="9">
    <location>
        <begin position="273"/>
        <end position="502"/>
    </location>
</feature>
<proteinExistence type="inferred from homology"/>
<dbReference type="PANTHER" id="PTHR43531">
    <property type="entry name" value="PROTEIN ICFG"/>
    <property type="match status" value="1"/>
</dbReference>
<dbReference type="EMBL" id="BOSM01000001">
    <property type="protein sequence ID" value="GIP56884.1"/>
    <property type="molecule type" value="Genomic_DNA"/>
</dbReference>
<name>A0ABQ4MLL6_9BACL</name>
<evidence type="ECO:0000256" key="1">
    <source>
        <dbReference type="ARBA" id="ARBA00004236"/>
    </source>
</evidence>
<feature type="transmembrane region" description="Helical" evidence="8">
    <location>
        <begin position="196"/>
        <end position="218"/>
    </location>
</feature>
<evidence type="ECO:0000256" key="8">
    <source>
        <dbReference type="SAM" id="Phobius"/>
    </source>
</evidence>
<evidence type="ECO:0000256" key="2">
    <source>
        <dbReference type="ARBA" id="ARBA00022475"/>
    </source>
</evidence>
<comment type="subcellular location">
    <subcellularLocation>
        <location evidence="1">Cell membrane</location>
    </subcellularLocation>
</comment>
<evidence type="ECO:0000313" key="12">
    <source>
        <dbReference type="Proteomes" id="UP000681290"/>
    </source>
</evidence>
<feature type="domain" description="HAMP" evidence="10">
    <location>
        <begin position="216"/>
        <end position="268"/>
    </location>
</feature>
<feature type="compositionally biased region" description="Basic and acidic residues" evidence="7">
    <location>
        <begin position="568"/>
        <end position="577"/>
    </location>
</feature>
<gene>
    <name evidence="11" type="ORF">J15TS10_06980</name>
</gene>
<keyword evidence="12" id="KW-1185">Reference proteome</keyword>
<dbReference type="PANTHER" id="PTHR43531:SF11">
    <property type="entry name" value="METHYL-ACCEPTING CHEMOTAXIS PROTEIN 3"/>
    <property type="match status" value="1"/>
</dbReference>
<dbReference type="PRINTS" id="PR00260">
    <property type="entry name" value="CHEMTRNSDUCR"/>
</dbReference>
<protein>
    <submittedName>
        <fullName evidence="11">Methyl-accepting chemotaxis protein</fullName>
    </submittedName>
</protein>